<feature type="coiled-coil region" evidence="10">
    <location>
        <begin position="39"/>
        <end position="95"/>
    </location>
</feature>
<evidence type="ECO:0000256" key="9">
    <source>
        <dbReference type="ARBA" id="ARBA00023142"/>
    </source>
</evidence>
<evidence type="ECO:0000256" key="2">
    <source>
        <dbReference type="ARBA" id="ARBA00022511"/>
    </source>
</evidence>
<reference evidence="11 12" key="1">
    <citation type="journal article" date="2016" name="Genome Announc.">
        <title>Genome Sequences of Pseudomonas oryzihabitans Phage POR1 and Pseudomonas aeruginosa Phage PAE1.</title>
        <authorList>
            <person name="Dyson Z.A."/>
            <person name="Seviour R.J."/>
            <person name="Tucci J."/>
            <person name="Petrovski S."/>
        </authorList>
    </citation>
    <scope>NUCLEOTIDE SEQUENCE [LARGE SCALE GENOMIC DNA]</scope>
</reference>
<evidence type="ECO:0000256" key="8">
    <source>
        <dbReference type="ARBA" id="ARBA00023136"/>
    </source>
</evidence>
<keyword evidence="8" id="KW-0472">Membrane</keyword>
<evidence type="ECO:0000256" key="10">
    <source>
        <dbReference type="SAM" id="Coils"/>
    </source>
</evidence>
<evidence type="ECO:0000313" key="11">
    <source>
        <dbReference type="EMBL" id="ALF51513.1"/>
    </source>
</evidence>
<keyword evidence="2" id="KW-1032">Host cell membrane</keyword>
<keyword evidence="1" id="KW-1030">Host cell inner membrane</keyword>
<evidence type="ECO:0000256" key="1">
    <source>
        <dbReference type="ARBA" id="ARBA00022445"/>
    </source>
</evidence>
<dbReference type="GO" id="GO:0044659">
    <property type="term" value="P:viral release from host cell by cytolysis"/>
    <property type="evidence" value="ECO:0007669"/>
    <property type="project" value="InterPro"/>
</dbReference>
<dbReference type="EMBL" id="KT734862">
    <property type="protein sequence ID" value="ALF51513.1"/>
    <property type="molecule type" value="Genomic_DNA"/>
</dbReference>
<protein>
    <submittedName>
        <fullName evidence="11">Putative Rz lysis protein</fullName>
    </submittedName>
</protein>
<evidence type="ECO:0000256" key="5">
    <source>
        <dbReference type="ARBA" id="ARBA00022870"/>
    </source>
</evidence>
<sequence>MFGFPSSKVWAAAGVLLAVALIALAGYGFGYGSGKADATAEAAEAMDKYKEEVRTREREQERLLAEANDKNREQEKAHEQRVADLRAEFAQQQADARARDARTIADLRSGNQRLRLQVSSCSAARSGAAESAPGGADGAGTAELAPETSAALWGIAADGDRAIRKLTALQAWARSAVQLCNLPQPENQQ</sequence>
<evidence type="ECO:0000256" key="4">
    <source>
        <dbReference type="ARBA" id="ARBA00022852"/>
    </source>
</evidence>
<keyword evidence="9" id="KW-0578">Host cell lysis by virus</keyword>
<keyword evidence="4" id="KW-0204">Cytolysis</keyword>
<dbReference type="Pfam" id="PF03245">
    <property type="entry name" value="Phage_lysis"/>
    <property type="match status" value="1"/>
</dbReference>
<dbReference type="OrthoDB" id="26764at10239"/>
<evidence type="ECO:0000256" key="3">
    <source>
        <dbReference type="ARBA" id="ARBA00022692"/>
    </source>
</evidence>
<dbReference type="GeneID" id="26642042"/>
<dbReference type="KEGG" id="vg:26642042"/>
<keyword evidence="10" id="KW-0175">Coiled coil</keyword>
<dbReference type="Proteomes" id="UP000204629">
    <property type="component" value="Segment"/>
</dbReference>
<accession>A0A0N9ER84</accession>
<evidence type="ECO:0000313" key="12">
    <source>
        <dbReference type="Proteomes" id="UP000204629"/>
    </source>
</evidence>
<dbReference type="RefSeq" id="YP_009215704.1">
    <property type="nucleotide sequence ID" value="NC_028980.1"/>
</dbReference>
<dbReference type="InterPro" id="IPR004929">
    <property type="entry name" value="I-spanin"/>
</dbReference>
<organism evidence="11 12">
    <name type="scientific">Pseudomonas phage PAE1</name>
    <dbReference type="NCBI Taxonomy" id="1718273"/>
    <lineage>
        <taxon>Viruses</taxon>
        <taxon>Duplodnaviria</taxon>
        <taxon>Heunggongvirae</taxon>
        <taxon>Uroviricota</taxon>
        <taxon>Caudoviricetes</taxon>
        <taxon>Mesyanzhinovviridae</taxon>
        <taxon>Rabinowitzvirinae</taxon>
        <taxon>Yuavirus</taxon>
        <taxon>Yuavirus PAE1</taxon>
        <taxon>Pseudomonas virus PAE1</taxon>
    </lineage>
</organism>
<keyword evidence="6" id="KW-0735">Signal-anchor</keyword>
<keyword evidence="9" id="KW-1188">Viral release from host cell</keyword>
<name>A0A0N9ER84_9CAUD</name>
<keyword evidence="5" id="KW-1043">Host membrane</keyword>
<proteinExistence type="predicted"/>
<gene>
    <name evidence="11" type="ORF">PAE1_13</name>
</gene>
<keyword evidence="3" id="KW-0812">Transmembrane</keyword>
<keyword evidence="7" id="KW-1133">Transmembrane helix</keyword>
<keyword evidence="12" id="KW-1185">Reference proteome</keyword>
<evidence type="ECO:0000256" key="7">
    <source>
        <dbReference type="ARBA" id="ARBA00022989"/>
    </source>
</evidence>
<evidence type="ECO:0000256" key="6">
    <source>
        <dbReference type="ARBA" id="ARBA00022968"/>
    </source>
</evidence>